<dbReference type="EMBL" id="BOVK01000049">
    <property type="protein sequence ID" value="GIQ70481.1"/>
    <property type="molecule type" value="Genomic_DNA"/>
</dbReference>
<comment type="caution">
    <text evidence="2">The sequence shown here is derived from an EMBL/GenBank/DDBJ whole genome shotgun (WGS) entry which is preliminary data.</text>
</comment>
<feature type="transmembrane region" description="Helical" evidence="1">
    <location>
        <begin position="30"/>
        <end position="49"/>
    </location>
</feature>
<keyword evidence="1" id="KW-0812">Transmembrane</keyword>
<evidence type="ECO:0000313" key="2">
    <source>
        <dbReference type="EMBL" id="GIQ70481.1"/>
    </source>
</evidence>
<evidence type="ECO:0000256" key="1">
    <source>
        <dbReference type="SAM" id="Phobius"/>
    </source>
</evidence>
<sequence>MGFFGVSFLSKSLILKLWIFTPIHHVETPVFVVKAILGGLLLGLSWWLVSRSKAGATVG</sequence>
<keyword evidence="3" id="KW-1185">Reference proteome</keyword>
<proteinExistence type="predicted"/>
<name>A0A8J4H669_9BACL</name>
<evidence type="ECO:0000313" key="3">
    <source>
        <dbReference type="Proteomes" id="UP000677918"/>
    </source>
</evidence>
<gene>
    <name evidence="2" type="ORF">XYCOK13_33050</name>
</gene>
<accession>A0A8J4H669</accession>
<reference evidence="2" key="1">
    <citation type="submission" date="2021-04" db="EMBL/GenBank/DDBJ databases">
        <title>Draft genome sequence of Xylanibacillus composti strain K13.</title>
        <authorList>
            <person name="Uke A."/>
            <person name="Chhe C."/>
            <person name="Baramee S."/>
            <person name="Kosugi A."/>
        </authorList>
    </citation>
    <scope>NUCLEOTIDE SEQUENCE</scope>
    <source>
        <strain evidence="2">K13</strain>
    </source>
</reference>
<protein>
    <submittedName>
        <fullName evidence="2">Uncharacterized protein</fullName>
    </submittedName>
</protein>
<keyword evidence="1" id="KW-0472">Membrane</keyword>
<organism evidence="2 3">
    <name type="scientific">Xylanibacillus composti</name>
    <dbReference type="NCBI Taxonomy" id="1572762"/>
    <lineage>
        <taxon>Bacteria</taxon>
        <taxon>Bacillati</taxon>
        <taxon>Bacillota</taxon>
        <taxon>Bacilli</taxon>
        <taxon>Bacillales</taxon>
        <taxon>Paenibacillaceae</taxon>
        <taxon>Xylanibacillus</taxon>
    </lineage>
</organism>
<keyword evidence="1" id="KW-1133">Transmembrane helix</keyword>
<dbReference type="AlphaFoldDB" id="A0A8J4H669"/>
<dbReference type="Proteomes" id="UP000677918">
    <property type="component" value="Unassembled WGS sequence"/>
</dbReference>